<dbReference type="EMBL" id="UOFG01000211">
    <property type="protein sequence ID" value="VAW63777.1"/>
    <property type="molecule type" value="Genomic_DNA"/>
</dbReference>
<dbReference type="PROSITE" id="PS51257">
    <property type="entry name" value="PROKAR_LIPOPROTEIN"/>
    <property type="match status" value="1"/>
</dbReference>
<reference evidence="1" key="1">
    <citation type="submission" date="2018-06" db="EMBL/GenBank/DDBJ databases">
        <authorList>
            <person name="Zhirakovskaya E."/>
        </authorList>
    </citation>
    <scope>NUCLEOTIDE SEQUENCE</scope>
</reference>
<accession>A0A3B0XKW1</accession>
<dbReference type="AlphaFoldDB" id="A0A3B0XKW1"/>
<sequence length="251" mass="26042">MKKQLTLLLLTFLASLILGCGDDSSFSPGGGISSSNIISKVKFTIASDNLNPEFIKVTYLPGTPPTTIDTIDSFTVGGALVISAFGADRFGAKTSGNNITFVSNYGSIESSCTLDIDGSCSSTLTSLGDLPPISTASIAGTTTEIIAANIVIYTLGEESFFDANGNGFFDDGDIFNTATDDTDEPYLDNNNNNTFDAGTDEPIDIDGNGAYTPADGLYSGSNCQHSSLCSPSPSIIIWDDVQIDLITAGGG</sequence>
<evidence type="ECO:0000313" key="1">
    <source>
        <dbReference type="EMBL" id="VAW63777.1"/>
    </source>
</evidence>
<organism evidence="1">
    <name type="scientific">hydrothermal vent metagenome</name>
    <dbReference type="NCBI Taxonomy" id="652676"/>
    <lineage>
        <taxon>unclassified sequences</taxon>
        <taxon>metagenomes</taxon>
        <taxon>ecological metagenomes</taxon>
    </lineage>
</organism>
<protein>
    <submittedName>
        <fullName evidence="1">Uncharacterized protein</fullName>
    </submittedName>
</protein>
<name>A0A3B0XKW1_9ZZZZ</name>
<gene>
    <name evidence="1" type="ORF">MNBD_GAMMA11-2185</name>
</gene>
<proteinExistence type="predicted"/>